<dbReference type="CDD" id="cd03017">
    <property type="entry name" value="PRX_BCP"/>
    <property type="match status" value="1"/>
</dbReference>
<keyword evidence="6" id="KW-0560">Oxidoreductase</keyword>
<proteinExistence type="inferred from homology"/>
<dbReference type="EC" id="1.11.1.24" evidence="3"/>
<comment type="function">
    <text evidence="1">Thiol-specific peroxidase that catalyzes the reduction of hydrogen peroxide and organic hydroperoxides to water and alcohols, respectively. Plays a role in cell protection against oxidative stress by detoxifying peroxides and as sensor of hydrogen peroxide-mediated signaling events.</text>
</comment>
<dbReference type="Proteomes" id="UP000307874">
    <property type="component" value="Unassembled WGS sequence"/>
</dbReference>
<evidence type="ECO:0000256" key="10">
    <source>
        <dbReference type="ARBA" id="ARBA00038489"/>
    </source>
</evidence>
<evidence type="ECO:0000256" key="13">
    <source>
        <dbReference type="PIRSR" id="PIRSR000239-1"/>
    </source>
</evidence>
<evidence type="ECO:0000256" key="1">
    <source>
        <dbReference type="ARBA" id="ARBA00003330"/>
    </source>
</evidence>
<dbReference type="GO" id="GO:0005737">
    <property type="term" value="C:cytoplasm"/>
    <property type="evidence" value="ECO:0007669"/>
    <property type="project" value="TreeGrafter"/>
</dbReference>
<dbReference type="Gene3D" id="3.40.30.10">
    <property type="entry name" value="Glutaredoxin"/>
    <property type="match status" value="1"/>
</dbReference>
<evidence type="ECO:0000256" key="8">
    <source>
        <dbReference type="ARBA" id="ARBA00023284"/>
    </source>
</evidence>
<dbReference type="InterPro" id="IPR000866">
    <property type="entry name" value="AhpC/TSA"/>
</dbReference>
<comment type="caution">
    <text evidence="15">The sequence shown here is derived from an EMBL/GenBank/DDBJ whole genome shotgun (WGS) entry which is preliminary data.</text>
</comment>
<gene>
    <name evidence="15" type="ORF">FF124_15445</name>
</gene>
<evidence type="ECO:0000256" key="6">
    <source>
        <dbReference type="ARBA" id="ARBA00023002"/>
    </source>
</evidence>
<dbReference type="GO" id="GO:0034599">
    <property type="term" value="P:cellular response to oxidative stress"/>
    <property type="evidence" value="ECO:0007669"/>
    <property type="project" value="TreeGrafter"/>
</dbReference>
<dbReference type="Pfam" id="PF00578">
    <property type="entry name" value="AhpC-TSA"/>
    <property type="match status" value="1"/>
</dbReference>
<dbReference type="RefSeq" id="WP_138749380.1">
    <property type="nucleotide sequence ID" value="NZ_VCLB01000008.1"/>
</dbReference>
<evidence type="ECO:0000313" key="16">
    <source>
        <dbReference type="Proteomes" id="UP000307874"/>
    </source>
</evidence>
<feature type="domain" description="Thioredoxin" evidence="14">
    <location>
        <begin position="4"/>
        <end position="156"/>
    </location>
</feature>
<dbReference type="OrthoDB" id="9812811at2"/>
<dbReference type="InterPro" id="IPR036249">
    <property type="entry name" value="Thioredoxin-like_sf"/>
</dbReference>
<dbReference type="InterPro" id="IPR024706">
    <property type="entry name" value="Peroxiredoxin_AhpC-typ"/>
</dbReference>
<organism evidence="15 16">
    <name type="scientific">Martelella lutilitoris</name>
    <dbReference type="NCBI Taxonomy" id="2583532"/>
    <lineage>
        <taxon>Bacteria</taxon>
        <taxon>Pseudomonadati</taxon>
        <taxon>Pseudomonadota</taxon>
        <taxon>Alphaproteobacteria</taxon>
        <taxon>Hyphomicrobiales</taxon>
        <taxon>Aurantimonadaceae</taxon>
        <taxon>Martelella</taxon>
    </lineage>
</organism>
<evidence type="ECO:0000256" key="3">
    <source>
        <dbReference type="ARBA" id="ARBA00013017"/>
    </source>
</evidence>
<accession>A0A5C4JP35</accession>
<keyword evidence="7" id="KW-1015">Disulfide bond</keyword>
<keyword evidence="4" id="KW-0575">Peroxidase</keyword>
<dbReference type="AlphaFoldDB" id="A0A5C4JP35"/>
<dbReference type="PANTHER" id="PTHR42801:SF4">
    <property type="entry name" value="AHPC_TSA FAMILY PROTEIN"/>
    <property type="match status" value="1"/>
</dbReference>
<dbReference type="GO" id="GO:0008379">
    <property type="term" value="F:thioredoxin peroxidase activity"/>
    <property type="evidence" value="ECO:0007669"/>
    <property type="project" value="TreeGrafter"/>
</dbReference>
<reference evidence="15 16" key="1">
    <citation type="submission" date="2019-06" db="EMBL/GenBank/DDBJ databases">
        <title>Martelella lutilitoris sp. nov., isolated from a tidal mudflat.</title>
        <authorList>
            <person name="Kim Y.-J."/>
        </authorList>
    </citation>
    <scope>NUCLEOTIDE SEQUENCE [LARGE SCALE GENOMIC DNA]</scope>
    <source>
        <strain evidence="15 16">GH2-6</strain>
    </source>
</reference>
<protein>
    <recommendedName>
        <fullName evidence="3">thioredoxin-dependent peroxiredoxin</fullName>
        <ecNumber evidence="3">1.11.1.24</ecNumber>
    </recommendedName>
    <alternativeName>
        <fullName evidence="9">Thioredoxin peroxidase</fullName>
    </alternativeName>
    <alternativeName>
        <fullName evidence="11">Thioredoxin-dependent peroxiredoxin Bcp</fullName>
    </alternativeName>
</protein>
<evidence type="ECO:0000256" key="4">
    <source>
        <dbReference type="ARBA" id="ARBA00022559"/>
    </source>
</evidence>
<dbReference type="GO" id="GO:0045454">
    <property type="term" value="P:cell redox homeostasis"/>
    <property type="evidence" value="ECO:0007669"/>
    <property type="project" value="TreeGrafter"/>
</dbReference>
<comment type="similarity">
    <text evidence="10">Belongs to the peroxiredoxin family. BCP/PrxQ subfamily.</text>
</comment>
<evidence type="ECO:0000256" key="11">
    <source>
        <dbReference type="ARBA" id="ARBA00042639"/>
    </source>
</evidence>
<evidence type="ECO:0000256" key="5">
    <source>
        <dbReference type="ARBA" id="ARBA00022862"/>
    </source>
</evidence>
<dbReference type="PROSITE" id="PS51352">
    <property type="entry name" value="THIOREDOXIN_2"/>
    <property type="match status" value="1"/>
</dbReference>
<dbReference type="InterPro" id="IPR050924">
    <property type="entry name" value="Peroxiredoxin_BCP/PrxQ"/>
</dbReference>
<dbReference type="PANTHER" id="PTHR42801">
    <property type="entry name" value="THIOREDOXIN-DEPENDENT PEROXIDE REDUCTASE"/>
    <property type="match status" value="1"/>
</dbReference>
<dbReference type="SUPFAM" id="SSF52833">
    <property type="entry name" value="Thioredoxin-like"/>
    <property type="match status" value="1"/>
</dbReference>
<evidence type="ECO:0000259" key="14">
    <source>
        <dbReference type="PROSITE" id="PS51352"/>
    </source>
</evidence>
<dbReference type="PIRSF" id="PIRSF000239">
    <property type="entry name" value="AHPC"/>
    <property type="match status" value="1"/>
</dbReference>
<keyword evidence="8" id="KW-0676">Redox-active center</keyword>
<dbReference type="EMBL" id="VCLB01000008">
    <property type="protein sequence ID" value="TNB46942.1"/>
    <property type="molecule type" value="Genomic_DNA"/>
</dbReference>
<dbReference type="InterPro" id="IPR013766">
    <property type="entry name" value="Thioredoxin_domain"/>
</dbReference>
<sequence>MSDVKEGEKAPDFSLPVAEGRDFSLADAKGKSLVLYFYPKDDTKGCTVEAIAFTALAGAFEEAGAIVIGVSPDTLQSHARFEKKHDLAVLLGADEDHSVAEAYGVWKEKSMYGRKFMGIERSTFLIGPDGVIEKIWRKVKVDGHAEAVLAEVRGEG</sequence>
<keyword evidence="5" id="KW-0049">Antioxidant</keyword>
<keyword evidence="16" id="KW-1185">Reference proteome</keyword>
<evidence type="ECO:0000313" key="15">
    <source>
        <dbReference type="EMBL" id="TNB46942.1"/>
    </source>
</evidence>
<dbReference type="FunFam" id="3.40.30.10:FF:000007">
    <property type="entry name" value="Thioredoxin-dependent thiol peroxidase"/>
    <property type="match status" value="1"/>
</dbReference>
<evidence type="ECO:0000256" key="9">
    <source>
        <dbReference type="ARBA" id="ARBA00032824"/>
    </source>
</evidence>
<evidence type="ECO:0000256" key="2">
    <source>
        <dbReference type="ARBA" id="ARBA00011245"/>
    </source>
</evidence>
<evidence type="ECO:0000256" key="7">
    <source>
        <dbReference type="ARBA" id="ARBA00023157"/>
    </source>
</evidence>
<feature type="active site" description="Cysteine sulfenic acid (-SOH) intermediate; for peroxidase activity" evidence="13">
    <location>
        <position position="46"/>
    </location>
</feature>
<name>A0A5C4JP35_9HYPH</name>
<comment type="subunit">
    <text evidence="2">Monomer.</text>
</comment>
<comment type="catalytic activity">
    <reaction evidence="12">
        <text>a hydroperoxide + [thioredoxin]-dithiol = an alcohol + [thioredoxin]-disulfide + H2O</text>
        <dbReference type="Rhea" id="RHEA:62620"/>
        <dbReference type="Rhea" id="RHEA-COMP:10698"/>
        <dbReference type="Rhea" id="RHEA-COMP:10700"/>
        <dbReference type="ChEBI" id="CHEBI:15377"/>
        <dbReference type="ChEBI" id="CHEBI:29950"/>
        <dbReference type="ChEBI" id="CHEBI:30879"/>
        <dbReference type="ChEBI" id="CHEBI:35924"/>
        <dbReference type="ChEBI" id="CHEBI:50058"/>
        <dbReference type="EC" id="1.11.1.24"/>
    </reaction>
</comment>
<evidence type="ECO:0000256" key="12">
    <source>
        <dbReference type="ARBA" id="ARBA00049091"/>
    </source>
</evidence>